<accession>A0A444Z1S6</accession>
<feature type="compositionally biased region" description="Basic and acidic residues" evidence="5">
    <location>
        <begin position="669"/>
        <end position="678"/>
    </location>
</feature>
<dbReference type="AlphaFoldDB" id="A0A444Z1S6"/>
<dbReference type="STRING" id="3818.A0A444Z1S6"/>
<gene>
    <name evidence="8" type="ORF">Ahy_B05g075696</name>
</gene>
<feature type="compositionally biased region" description="Acidic residues" evidence="5">
    <location>
        <begin position="137"/>
        <end position="159"/>
    </location>
</feature>
<protein>
    <recommendedName>
        <fullName evidence="10">CCHC-type domain-containing protein</fullName>
    </recommendedName>
</protein>
<feature type="compositionally biased region" description="Low complexity" evidence="5">
    <location>
        <begin position="517"/>
        <end position="536"/>
    </location>
</feature>
<dbReference type="PROSITE" id="PS50158">
    <property type="entry name" value="ZF_CCHC"/>
    <property type="match status" value="1"/>
</dbReference>
<evidence type="ECO:0000259" key="7">
    <source>
        <dbReference type="PROSITE" id="PS50966"/>
    </source>
</evidence>
<keyword evidence="9" id="KW-1185">Reference proteome</keyword>
<feature type="region of interest" description="Disordered" evidence="5">
    <location>
        <begin position="137"/>
        <end position="161"/>
    </location>
</feature>
<dbReference type="Pfam" id="PF04434">
    <property type="entry name" value="SWIM"/>
    <property type="match status" value="1"/>
</dbReference>
<feature type="region of interest" description="Disordered" evidence="5">
    <location>
        <begin position="513"/>
        <end position="575"/>
    </location>
</feature>
<keyword evidence="1" id="KW-0479">Metal-binding</keyword>
<keyword evidence="3" id="KW-0862">Zinc</keyword>
<dbReference type="Proteomes" id="UP000289738">
    <property type="component" value="Chromosome B05"/>
</dbReference>
<dbReference type="InterPro" id="IPR058594">
    <property type="entry name" value="PB1-like_dom_pln"/>
</dbReference>
<comment type="caution">
    <text evidence="8">The sequence shown here is derived from an EMBL/GenBank/DDBJ whole genome shotgun (WGS) entry which is preliminary data.</text>
</comment>
<evidence type="ECO:0008006" key="10">
    <source>
        <dbReference type="Google" id="ProtNLM"/>
    </source>
</evidence>
<evidence type="ECO:0000256" key="2">
    <source>
        <dbReference type="ARBA" id="ARBA00022771"/>
    </source>
</evidence>
<reference evidence="8 9" key="1">
    <citation type="submission" date="2019-01" db="EMBL/GenBank/DDBJ databases">
        <title>Sequencing of cultivated peanut Arachis hypogaea provides insights into genome evolution and oil improvement.</title>
        <authorList>
            <person name="Chen X."/>
        </authorList>
    </citation>
    <scope>NUCLEOTIDE SEQUENCE [LARGE SCALE GENOMIC DNA]</scope>
    <source>
        <strain evidence="9">cv. Fuhuasheng</strain>
        <tissue evidence="8">Leaves</tissue>
    </source>
</reference>
<sequence length="678" mass="74352">MTHSHSTTKLANATALKSLALLQWENQSGLVVEDLHFELDKWSLQEIVNLLKGLGYKGYAKLWWNKPGMELKLGLKELKSDGDAVRMARALVTDSVKHGIVYAVDGYREGNGVEITSMDPDYVPDEGEDSGLIEVEVDAESEPSTEEDRFDDSADDGEHEDYFGFDVEDGVDGGQANAFGGFNSPLNQEATTDKGAEDNDAPGEMDEEIGDISDGYETEDMDSYEGDSDDMIKKKRFLKYDEAEMCREYQFRVGLEFKTLSQFKEAIKEHALLNGRDVRYKKNDKLRCRVVCKGQKGKCKWICFASKVGGSDCFRIKTLKGKHTCGRSYTGRLASSEWISKKIVNNISRGEDMRLATIIQTIQDKYMANVSELKFEVHHKNRIIMEMFVVDLLAGTCSCRFWGLSGMPCPHACSAIFEKGDNPEEYCSNYYSPAAYLATYGKSIAPINRENMWPKVNCDTIIPPVFRVKPGRPRMVRIREPDENRSQTKYRRTGTSVTCSNCGQYGHNRRHCPNPIVSAPEPAAAASDVATDSAAPGNNAHDSGSAARGRGRGRGAGLGRGRGKGRGTVVTAPTPNTLAAEFGSATVLSLTGSGSANDSPLAGSGSPDTGAASNPLHTPATQPTPFIEPLIHQTPQVAPVTQPLPKTRTFGMRRSERLKMGIRKGAAKPAEHIDLTDD</sequence>
<evidence type="ECO:0000256" key="3">
    <source>
        <dbReference type="ARBA" id="ARBA00022833"/>
    </source>
</evidence>
<dbReference type="InterPro" id="IPR001878">
    <property type="entry name" value="Znf_CCHC"/>
</dbReference>
<dbReference type="PANTHER" id="PTHR31973:SF187">
    <property type="entry name" value="MUTATOR TRANSPOSASE MUDRA PROTEIN"/>
    <property type="match status" value="1"/>
</dbReference>
<evidence type="ECO:0000313" key="9">
    <source>
        <dbReference type="Proteomes" id="UP000289738"/>
    </source>
</evidence>
<evidence type="ECO:0000259" key="6">
    <source>
        <dbReference type="PROSITE" id="PS50158"/>
    </source>
</evidence>
<organism evidence="8 9">
    <name type="scientific">Arachis hypogaea</name>
    <name type="common">Peanut</name>
    <dbReference type="NCBI Taxonomy" id="3818"/>
    <lineage>
        <taxon>Eukaryota</taxon>
        <taxon>Viridiplantae</taxon>
        <taxon>Streptophyta</taxon>
        <taxon>Embryophyta</taxon>
        <taxon>Tracheophyta</taxon>
        <taxon>Spermatophyta</taxon>
        <taxon>Magnoliopsida</taxon>
        <taxon>eudicotyledons</taxon>
        <taxon>Gunneridae</taxon>
        <taxon>Pentapetalae</taxon>
        <taxon>rosids</taxon>
        <taxon>fabids</taxon>
        <taxon>Fabales</taxon>
        <taxon>Fabaceae</taxon>
        <taxon>Papilionoideae</taxon>
        <taxon>50 kb inversion clade</taxon>
        <taxon>dalbergioids sensu lato</taxon>
        <taxon>Dalbergieae</taxon>
        <taxon>Pterocarpus clade</taxon>
        <taxon>Arachis</taxon>
    </lineage>
</organism>
<feature type="compositionally biased region" description="Polar residues" evidence="5">
    <location>
        <begin position="611"/>
        <end position="624"/>
    </location>
</feature>
<feature type="compositionally biased region" description="Acidic residues" evidence="5">
    <location>
        <begin position="198"/>
        <end position="227"/>
    </location>
</feature>
<keyword evidence="2 4" id="KW-0863">Zinc-finger</keyword>
<dbReference type="InterPro" id="IPR036875">
    <property type="entry name" value="Znf_CCHC_sf"/>
</dbReference>
<dbReference type="Pfam" id="PF03108">
    <property type="entry name" value="DBD_Tnp_Mut"/>
    <property type="match status" value="1"/>
</dbReference>
<dbReference type="Gene3D" id="4.10.60.10">
    <property type="entry name" value="Zinc finger, CCHC-type"/>
    <property type="match status" value="1"/>
</dbReference>
<evidence type="ECO:0000313" key="8">
    <source>
        <dbReference type="EMBL" id="RYR08142.1"/>
    </source>
</evidence>
<dbReference type="EMBL" id="SDMP01000015">
    <property type="protein sequence ID" value="RYR08142.1"/>
    <property type="molecule type" value="Genomic_DNA"/>
</dbReference>
<dbReference type="SMART" id="SM00575">
    <property type="entry name" value="ZnF_PMZ"/>
    <property type="match status" value="1"/>
</dbReference>
<feature type="domain" description="CCHC-type" evidence="6">
    <location>
        <begin position="499"/>
        <end position="514"/>
    </location>
</feature>
<dbReference type="Pfam" id="PF26130">
    <property type="entry name" value="PB1-like"/>
    <property type="match status" value="1"/>
</dbReference>
<evidence type="ECO:0000256" key="5">
    <source>
        <dbReference type="SAM" id="MobiDB-lite"/>
    </source>
</evidence>
<dbReference type="InterPro" id="IPR006564">
    <property type="entry name" value="Znf_PMZ"/>
</dbReference>
<feature type="region of interest" description="Disordered" evidence="5">
    <location>
        <begin position="174"/>
        <end position="227"/>
    </location>
</feature>
<dbReference type="InterPro" id="IPR007527">
    <property type="entry name" value="Znf_SWIM"/>
</dbReference>
<dbReference type="PANTHER" id="PTHR31973">
    <property type="entry name" value="POLYPROTEIN, PUTATIVE-RELATED"/>
    <property type="match status" value="1"/>
</dbReference>
<name>A0A444Z1S6_ARAHY</name>
<evidence type="ECO:0000256" key="1">
    <source>
        <dbReference type="ARBA" id="ARBA00022723"/>
    </source>
</evidence>
<dbReference type="SUPFAM" id="SSF57756">
    <property type="entry name" value="Retrovirus zinc finger-like domains"/>
    <property type="match status" value="1"/>
</dbReference>
<proteinExistence type="predicted"/>
<evidence type="ECO:0000256" key="4">
    <source>
        <dbReference type="PROSITE-ProRule" id="PRU00047"/>
    </source>
</evidence>
<dbReference type="PROSITE" id="PS50966">
    <property type="entry name" value="ZF_SWIM"/>
    <property type="match status" value="1"/>
</dbReference>
<feature type="domain" description="SWIM-type" evidence="7">
    <location>
        <begin position="388"/>
        <end position="420"/>
    </location>
</feature>
<feature type="region of interest" description="Disordered" evidence="5">
    <location>
        <begin position="594"/>
        <end position="678"/>
    </location>
</feature>
<dbReference type="InterPro" id="IPR004332">
    <property type="entry name" value="Transposase_MuDR"/>
</dbReference>
<dbReference type="GO" id="GO:0003676">
    <property type="term" value="F:nucleic acid binding"/>
    <property type="evidence" value="ECO:0007669"/>
    <property type="project" value="InterPro"/>
</dbReference>
<dbReference type="GO" id="GO:0008270">
    <property type="term" value="F:zinc ion binding"/>
    <property type="evidence" value="ECO:0007669"/>
    <property type="project" value="UniProtKB-KW"/>
</dbReference>